<evidence type="ECO:0000313" key="3">
    <source>
        <dbReference type="Proteomes" id="UP000251402"/>
    </source>
</evidence>
<dbReference type="GO" id="GO:0016747">
    <property type="term" value="F:acyltransferase activity, transferring groups other than amino-acyl groups"/>
    <property type="evidence" value="ECO:0007669"/>
    <property type="project" value="InterPro"/>
</dbReference>
<dbReference type="Gene3D" id="3.40.630.30">
    <property type="match status" value="1"/>
</dbReference>
<dbReference type="KEGG" id="mrub:DEO27_011670"/>
<keyword evidence="3" id="KW-1185">Reference proteome</keyword>
<sequence length="157" mass="18244">MKILVQESLSAKQIEAAFRLWNNEYPEKLKFDKIEGFNDYLNNLDAKKHFLLIDAQDVIVGWSATFLRDNERWFAIILNSDVQGKSYGTSILNEIKKHENRLAGWAIDRDGVLRADGHMYKSPLQFYIKNGFNVQADNRIESERISAVKITWQLNAH</sequence>
<evidence type="ECO:0000313" key="2">
    <source>
        <dbReference type="EMBL" id="QEM10651.1"/>
    </source>
</evidence>
<dbReference type="EMBL" id="CP043450">
    <property type="protein sequence ID" value="QEM10651.1"/>
    <property type="molecule type" value="Genomic_DNA"/>
</dbReference>
<gene>
    <name evidence="2" type="ORF">DEO27_011670</name>
</gene>
<proteinExistence type="predicted"/>
<dbReference type="OrthoDB" id="1073140at2"/>
<dbReference type="RefSeq" id="WP_112566082.1">
    <property type="nucleotide sequence ID" value="NZ_CP043450.1"/>
</dbReference>
<dbReference type="InterPro" id="IPR016181">
    <property type="entry name" value="Acyl_CoA_acyltransferase"/>
</dbReference>
<name>A0A5C1I089_9SPHI</name>
<protein>
    <submittedName>
        <fullName evidence="2">GNAT family N-acetyltransferase</fullName>
    </submittedName>
</protein>
<organism evidence="2 3">
    <name type="scientific">Mucilaginibacter rubeus</name>
    <dbReference type="NCBI Taxonomy" id="2027860"/>
    <lineage>
        <taxon>Bacteria</taxon>
        <taxon>Pseudomonadati</taxon>
        <taxon>Bacteroidota</taxon>
        <taxon>Sphingobacteriia</taxon>
        <taxon>Sphingobacteriales</taxon>
        <taxon>Sphingobacteriaceae</taxon>
        <taxon>Mucilaginibacter</taxon>
    </lineage>
</organism>
<dbReference type="SUPFAM" id="SSF55729">
    <property type="entry name" value="Acyl-CoA N-acyltransferases (Nat)"/>
    <property type="match status" value="1"/>
</dbReference>
<reference evidence="2" key="1">
    <citation type="submission" date="2019-08" db="EMBL/GenBank/DDBJ databases">
        <title>Comparative genome analysis confer to the adaptation heavy metal polluted environment.</title>
        <authorList>
            <person name="Li Y."/>
        </authorList>
    </citation>
    <scope>NUCLEOTIDE SEQUENCE [LARGE SCALE GENOMIC DNA]</scope>
    <source>
        <strain evidence="2">P1</strain>
    </source>
</reference>
<dbReference type="InterPro" id="IPR000182">
    <property type="entry name" value="GNAT_dom"/>
</dbReference>
<feature type="domain" description="N-acetyltransferase" evidence="1">
    <location>
        <begin position="4"/>
        <end position="155"/>
    </location>
</feature>
<evidence type="ECO:0000259" key="1">
    <source>
        <dbReference type="PROSITE" id="PS51186"/>
    </source>
</evidence>
<accession>A0A5C1I089</accession>
<dbReference type="AlphaFoldDB" id="A0A5C1I089"/>
<dbReference type="PROSITE" id="PS51186">
    <property type="entry name" value="GNAT"/>
    <property type="match status" value="1"/>
</dbReference>
<dbReference type="Proteomes" id="UP000251402">
    <property type="component" value="Chromosome"/>
</dbReference>